<dbReference type="AlphaFoldDB" id="A0A1S1P3M7"/>
<evidence type="ECO:0000313" key="10">
    <source>
        <dbReference type="EMBL" id="OHV17573.1"/>
    </source>
</evidence>
<dbReference type="GO" id="GO:0043190">
    <property type="term" value="C:ATP-binding cassette (ABC) transporter complex"/>
    <property type="evidence" value="ECO:0007669"/>
    <property type="project" value="InterPro"/>
</dbReference>
<feature type="domain" description="PBP" evidence="9">
    <location>
        <begin position="17"/>
        <end position="306"/>
    </location>
</feature>
<proteinExistence type="inferred from homology"/>
<sequence length="344" mass="36704">MKLFKIALIAGLSLATAAQALAADITGAGATFPFPLYSKWAEAYKAATGNGLNYQSIGSGGGIRQIKANTVDFGASDMPLKGADLEKDGLAQFPSAIGAEVPAINIPGVEARQLKLTGPILADIYLGKIKKWDDPKIKEINPDVKLPSANINVVYRSDGSGTTFVWTDYLARVSEEWKSTIGANTSVSWPVGVGGKGNEGVSATVKQVPNSIGYVEYAYAKQNKLSYALVQNKDGKYPVPEIESFQAAAANADWKAAPGFGIILNNQPGEKAWPITSATFILMHKKSEKPEGSAAALKFFDWAYSNGDKLATDLEYVPLPANVKDQVRAVWKAEIKDASGKPLF</sequence>
<dbReference type="Proteomes" id="UP000180215">
    <property type="component" value="Unassembled WGS sequence"/>
</dbReference>
<dbReference type="InterPro" id="IPR005673">
    <property type="entry name" value="ABC_phos-bd_PstS"/>
</dbReference>
<dbReference type="InterPro" id="IPR024370">
    <property type="entry name" value="PBP_domain"/>
</dbReference>
<dbReference type="Pfam" id="PF12849">
    <property type="entry name" value="PBP_like_2"/>
    <property type="match status" value="1"/>
</dbReference>
<dbReference type="GO" id="GO:0035435">
    <property type="term" value="P:phosphate ion transmembrane transport"/>
    <property type="evidence" value="ECO:0007669"/>
    <property type="project" value="InterPro"/>
</dbReference>
<dbReference type="SUPFAM" id="SSF53850">
    <property type="entry name" value="Periplasmic binding protein-like II"/>
    <property type="match status" value="1"/>
</dbReference>
<dbReference type="InterPro" id="IPR050962">
    <property type="entry name" value="Phosphate-bind_PstS"/>
</dbReference>
<evidence type="ECO:0000256" key="5">
    <source>
        <dbReference type="ARBA" id="ARBA00022448"/>
    </source>
</evidence>
<evidence type="ECO:0000256" key="3">
    <source>
        <dbReference type="ARBA" id="ARBA00011529"/>
    </source>
</evidence>
<dbReference type="PIRSF" id="PIRSF002756">
    <property type="entry name" value="PstS"/>
    <property type="match status" value="1"/>
</dbReference>
<evidence type="ECO:0000256" key="7">
    <source>
        <dbReference type="PIRNR" id="PIRNR002756"/>
    </source>
</evidence>
<protein>
    <recommendedName>
        <fullName evidence="4 7">Phosphate-binding protein PstS</fullName>
    </recommendedName>
</protein>
<feature type="chain" id="PRO_5010247549" description="Phosphate-binding protein PstS" evidence="8">
    <location>
        <begin position="23"/>
        <end position="344"/>
    </location>
</feature>
<evidence type="ECO:0000256" key="8">
    <source>
        <dbReference type="SAM" id="SignalP"/>
    </source>
</evidence>
<keyword evidence="5 7" id="KW-0813">Transport</keyword>
<reference evidence="10 11" key="1">
    <citation type="submission" date="2016-10" db="EMBL/GenBank/DDBJ databases">
        <title>Draft genome sequence of Methylobacterium extorquens CP3, a seed endophyte of Crotalaria pumila with plant growth-promoting and metal tolerance properties.</title>
        <authorList>
            <person name="Sanchez-Lopez A.S."/>
            <person name="Van Hamme J.D."/>
            <person name="Thijs S."/>
            <person name="Mcammond B.M."/>
            <person name="Stevens V."/>
            <person name="Gonzalez-Chavez M.D.C."/>
            <person name="Vangronsveld J."/>
        </authorList>
    </citation>
    <scope>NUCLEOTIDE SEQUENCE [LARGE SCALE GENOMIC DNA]</scope>
    <source>
        <strain evidence="10 11">CP3</strain>
    </source>
</reference>
<dbReference type="PANTHER" id="PTHR42996:SF1">
    <property type="entry name" value="PHOSPHATE-BINDING PROTEIN PSTS"/>
    <property type="match status" value="1"/>
</dbReference>
<evidence type="ECO:0000256" key="1">
    <source>
        <dbReference type="ARBA" id="ARBA00002841"/>
    </source>
</evidence>
<evidence type="ECO:0000256" key="2">
    <source>
        <dbReference type="ARBA" id="ARBA00008725"/>
    </source>
</evidence>
<evidence type="ECO:0000256" key="6">
    <source>
        <dbReference type="ARBA" id="ARBA00022592"/>
    </source>
</evidence>
<dbReference type="Gene3D" id="3.40.190.10">
    <property type="entry name" value="Periplasmic binding protein-like II"/>
    <property type="match status" value="2"/>
</dbReference>
<organism evidence="10 11">
    <name type="scientific">Methylorubrum extorquens</name>
    <name type="common">Methylobacterium dichloromethanicum</name>
    <name type="synonym">Methylobacterium extorquens</name>
    <dbReference type="NCBI Taxonomy" id="408"/>
    <lineage>
        <taxon>Bacteria</taxon>
        <taxon>Pseudomonadati</taxon>
        <taxon>Pseudomonadota</taxon>
        <taxon>Alphaproteobacteria</taxon>
        <taxon>Hyphomicrobiales</taxon>
        <taxon>Methylobacteriaceae</taxon>
        <taxon>Methylorubrum</taxon>
    </lineage>
</organism>
<comment type="subunit">
    <text evidence="3 7">The complex is composed of two ATP-binding proteins (PstB), two transmembrane proteins (PstC and PstA) and a solute-binding protein (PstS).</text>
</comment>
<dbReference type="PANTHER" id="PTHR42996">
    <property type="entry name" value="PHOSPHATE-BINDING PROTEIN PSTS"/>
    <property type="match status" value="1"/>
</dbReference>
<name>A0A1S1P3M7_METEX</name>
<comment type="caution">
    <text evidence="10">The sequence shown here is derived from an EMBL/GenBank/DDBJ whole genome shotgun (WGS) entry which is preliminary data.</text>
</comment>
<feature type="signal peptide" evidence="8">
    <location>
        <begin position="1"/>
        <end position="22"/>
    </location>
</feature>
<evidence type="ECO:0000256" key="4">
    <source>
        <dbReference type="ARBA" id="ARBA00021889"/>
    </source>
</evidence>
<dbReference type="GO" id="GO:0042301">
    <property type="term" value="F:phosphate ion binding"/>
    <property type="evidence" value="ECO:0007669"/>
    <property type="project" value="InterPro"/>
</dbReference>
<dbReference type="NCBIfam" id="TIGR00975">
    <property type="entry name" value="3a0107s03"/>
    <property type="match status" value="1"/>
</dbReference>
<keyword evidence="8" id="KW-0732">Signal</keyword>
<dbReference type="CDD" id="cd13565">
    <property type="entry name" value="PBP2_PstS"/>
    <property type="match status" value="1"/>
</dbReference>
<comment type="function">
    <text evidence="1 7">Part of the ABC transporter complex PstSACB involved in phosphate import.</text>
</comment>
<evidence type="ECO:0000313" key="11">
    <source>
        <dbReference type="Proteomes" id="UP000180215"/>
    </source>
</evidence>
<comment type="similarity">
    <text evidence="2 7">Belongs to the PstS family.</text>
</comment>
<dbReference type="EMBL" id="MNAO01000031">
    <property type="protein sequence ID" value="OHV17573.1"/>
    <property type="molecule type" value="Genomic_DNA"/>
</dbReference>
<gene>
    <name evidence="10" type="ORF">BK022_04625</name>
</gene>
<keyword evidence="6 7" id="KW-0592">Phosphate transport</keyword>
<dbReference type="NCBIfam" id="NF008171">
    <property type="entry name" value="PRK10918.1"/>
    <property type="match status" value="1"/>
</dbReference>
<evidence type="ECO:0000259" key="9">
    <source>
        <dbReference type="Pfam" id="PF12849"/>
    </source>
</evidence>
<accession>A0A1S1P3M7</accession>